<protein>
    <submittedName>
        <fullName evidence="1">(rape) hypothetical protein</fullName>
    </submittedName>
</protein>
<dbReference type="AlphaFoldDB" id="A0A816K4H1"/>
<dbReference type="EMBL" id="HG994366">
    <property type="protein sequence ID" value="CAF1901379.1"/>
    <property type="molecule type" value="Genomic_DNA"/>
</dbReference>
<sequence>WIRVIKQTEYQIYRMFFWSSSFHACLSRNVFKPVPSKRWRSVYLETRNVSFKETDFLNPSVNANLIKNALGRIVFIDYVRRWVARIHDQPIDTFRVSISYPKTYLAVIKSLIAFAVRKRGQELGS</sequence>
<proteinExistence type="predicted"/>
<gene>
    <name evidence="1" type="ORF">DARMORV10_C02P21920.1</name>
</gene>
<dbReference type="Proteomes" id="UP001295469">
    <property type="component" value="Chromosome C02"/>
</dbReference>
<accession>A0A816K4H1</accession>
<name>A0A816K4H1_BRANA</name>
<reference evidence="1" key="1">
    <citation type="submission" date="2021-01" db="EMBL/GenBank/DDBJ databases">
        <authorList>
            <consortium name="Genoscope - CEA"/>
            <person name="William W."/>
        </authorList>
    </citation>
    <scope>NUCLEOTIDE SEQUENCE</scope>
</reference>
<feature type="non-terminal residue" evidence="1">
    <location>
        <position position="1"/>
    </location>
</feature>
<evidence type="ECO:0000313" key="1">
    <source>
        <dbReference type="EMBL" id="CAF1901379.1"/>
    </source>
</evidence>
<organism evidence="1">
    <name type="scientific">Brassica napus</name>
    <name type="common">Rape</name>
    <dbReference type="NCBI Taxonomy" id="3708"/>
    <lineage>
        <taxon>Eukaryota</taxon>
        <taxon>Viridiplantae</taxon>
        <taxon>Streptophyta</taxon>
        <taxon>Embryophyta</taxon>
        <taxon>Tracheophyta</taxon>
        <taxon>Spermatophyta</taxon>
        <taxon>Magnoliopsida</taxon>
        <taxon>eudicotyledons</taxon>
        <taxon>Gunneridae</taxon>
        <taxon>Pentapetalae</taxon>
        <taxon>rosids</taxon>
        <taxon>malvids</taxon>
        <taxon>Brassicales</taxon>
        <taxon>Brassicaceae</taxon>
        <taxon>Brassiceae</taxon>
        <taxon>Brassica</taxon>
    </lineage>
</organism>